<dbReference type="AlphaFoldDB" id="A0A9P6J6U1"/>
<proteinExistence type="predicted"/>
<comment type="caution">
    <text evidence="3">The sequence shown here is derived from an EMBL/GenBank/DDBJ whole genome shotgun (WGS) entry which is preliminary data.</text>
</comment>
<accession>A0A9P6J6U1</accession>
<evidence type="ECO:0000313" key="4">
    <source>
        <dbReference type="Proteomes" id="UP000749646"/>
    </source>
</evidence>
<evidence type="ECO:0000313" key="3">
    <source>
        <dbReference type="EMBL" id="KAF9963867.1"/>
    </source>
</evidence>
<keyword evidence="1" id="KW-0175">Coiled coil</keyword>
<feature type="coiled-coil region" evidence="1">
    <location>
        <begin position="176"/>
        <end position="236"/>
    </location>
</feature>
<dbReference type="EMBL" id="JAAAHW010006252">
    <property type="protein sequence ID" value="KAF9963867.1"/>
    <property type="molecule type" value="Genomic_DNA"/>
</dbReference>
<feature type="region of interest" description="Disordered" evidence="2">
    <location>
        <begin position="90"/>
        <end position="117"/>
    </location>
</feature>
<sequence>MSLANNPDEQPTQAFQSLSTGDVVHIPTRTDSKTGKYFILWRDILCVFENAKFIRNGASLVLFMTDEDFNLLDPPRIPYHPGFVLDVIGGNNPDSSTSTKSKSKNSADSSSAEHHNTSTSAELLAAYEFTNTDTDNQPLTRGNNGASEGSQSSPRMNSQVYFQIISGQKADIMQFMDEKFDELNQIERAEKKLLQEQLLQLQEHSDQKQQKTLQLLERTRREVLEKQQQLETLQKDLTDRVIEHQIDIQLHQQKMHAELMKKQEEVLQSQTNAISWLAVLQQGLQALLTQTYELHEYPIPRLFIVLPKVARRRDRLNLLSESYRLYFLCECGTHTMAKHSESPPAIHLAKHEGYDLERPTEFFEKYGSYLLAMLRIVRLGVTAASLVVPPLETLKILDGLDSAQEYVHMLRDNIVPLVDDTIEALQDFAGNNDANTEWVAGSAEIEALEGADLRQLEQFLKTNDQGRAHGNLYRIVTPEGHVKWVCFDHYSANYRESETQKLQVIVEANGGSFIEETGRIEIKIGSKVLAKHLYDAMVKARGIQELDITLGWDATMSDLQSLAKAVSKANIIRLSVHVYRFKKSPSDVFQRGRRYDSLLRLASNGRIQELELNGLDDLFSHVSNSSLVPASKLRVFSAGMAIPFGENACKAFREFIKQRQSPTTIELKLRHQHSIETVLADLFGGPCNLEQSRVVDTDQSLIINASKGEILRLTLRNNADQAGGEVELPIKDMLSANWLCGNESLNHEGSPRSPHNAVQGNSARCDRDYDMSPRKERAFKLWRKWGKRKVSND</sequence>
<protein>
    <submittedName>
        <fullName evidence="3">Uncharacterized protein</fullName>
    </submittedName>
</protein>
<gene>
    <name evidence="3" type="ORF">BGZ65_008651</name>
</gene>
<keyword evidence="4" id="KW-1185">Reference proteome</keyword>
<dbReference type="OrthoDB" id="2444617at2759"/>
<reference evidence="3" key="1">
    <citation type="journal article" date="2020" name="Fungal Divers.">
        <title>Resolving the Mortierellaceae phylogeny through synthesis of multi-gene phylogenetics and phylogenomics.</title>
        <authorList>
            <person name="Vandepol N."/>
            <person name="Liber J."/>
            <person name="Desiro A."/>
            <person name="Na H."/>
            <person name="Kennedy M."/>
            <person name="Barry K."/>
            <person name="Grigoriev I.V."/>
            <person name="Miller A.N."/>
            <person name="O'Donnell K."/>
            <person name="Stajich J.E."/>
            <person name="Bonito G."/>
        </authorList>
    </citation>
    <scope>NUCLEOTIDE SEQUENCE</scope>
    <source>
        <strain evidence="3">MES-2147</strain>
    </source>
</reference>
<evidence type="ECO:0000256" key="1">
    <source>
        <dbReference type="SAM" id="Coils"/>
    </source>
</evidence>
<evidence type="ECO:0000256" key="2">
    <source>
        <dbReference type="SAM" id="MobiDB-lite"/>
    </source>
</evidence>
<feature type="region of interest" description="Disordered" evidence="2">
    <location>
        <begin position="133"/>
        <end position="155"/>
    </location>
</feature>
<feature type="region of interest" description="Disordered" evidence="2">
    <location>
        <begin position="745"/>
        <end position="769"/>
    </location>
</feature>
<feature type="compositionally biased region" description="Low complexity" evidence="2">
    <location>
        <begin position="94"/>
        <end position="110"/>
    </location>
</feature>
<dbReference type="Proteomes" id="UP000749646">
    <property type="component" value="Unassembled WGS sequence"/>
</dbReference>
<organism evidence="3 4">
    <name type="scientific">Modicella reniformis</name>
    <dbReference type="NCBI Taxonomy" id="1440133"/>
    <lineage>
        <taxon>Eukaryota</taxon>
        <taxon>Fungi</taxon>
        <taxon>Fungi incertae sedis</taxon>
        <taxon>Mucoromycota</taxon>
        <taxon>Mortierellomycotina</taxon>
        <taxon>Mortierellomycetes</taxon>
        <taxon>Mortierellales</taxon>
        <taxon>Mortierellaceae</taxon>
        <taxon>Modicella</taxon>
    </lineage>
</organism>
<name>A0A9P6J6U1_9FUNG</name>